<proteinExistence type="predicted"/>
<keyword evidence="1" id="KW-0732">Signal</keyword>
<sequence length="857" mass="92952">MKRVLALILTMVVGLGLLTACAPDQDTCDHNWSEWTVVTEATCTVDGSEKRTCSICKKEETRPITAAHQWGEWKIVEPATHETPGLKERECSVDHEKQQEEIPAYGGEHEYKLDKIIEGDCVTKTVYEYKCSVCGDIRKEEGNIVPDKHVGTKYDCGLHCEFCGKDMDHAATTCGVEGHFKCDGLDHTQCAIEKASNMKLTAIDDGKAWRLDGFTSAGDRTEVFVPAFVDNKPVTEIGAMAFEGYLDAGDDESVIDWLDMVTYIYIPDTVKTLGEYFAYDMDALETVRLPKSVENWEQHTFFAVPSLKTLNIPRGTTSLKGNVGSPSSDTEYALESITLPVTFADLNCLKNFFLNSKVSAINYEGSEESWAALLAKVTDSEYKGKLEEITPVYNYNYNTLYAAETADMQVRLAGFAFEAVEGGYAITGCTGTVTDTLTIPATLLGKPVVALANDALSGEPYGNDEEGTNSNPLSKVKTIVFEAKLTSIGDYNFYGMDALTEVVLPATVTYVGSQCFYNCKNLTKVVIPDGATVDMSRAPFANCPALVEIELPATLKNQSAEGAFANANEALAITFGGNSNLWYYLTSAASANLAKATMTYNGGKTIEQDGNGTEFILNDDGESYTLVGFYDTVKAGEPLAPVGAYTVPTEFNGKPITGIGAAVFNAKAYANEEIATWMKTMVALIIGVMTPNAAGAFDYSDNNVKNIGSHNFVAMESVAQLRVPTEIDDTVMVGCYIDIIGANFIRVPRGVETMTDCFQWSNAFFNGVAARWLVLPSSIKEFNGNSWTGKANGFGVVMDCANADAGAEFEKVIDASHCTRSDWEGAVVPFFKTFSGASLVVGEGGAFNYDLFLTLGF</sequence>
<feature type="chain" id="PRO_5020808266" evidence="1">
    <location>
        <begin position="23"/>
        <end position="857"/>
    </location>
</feature>
<dbReference type="InterPro" id="IPR032675">
    <property type="entry name" value="LRR_dom_sf"/>
</dbReference>
<dbReference type="EMBL" id="SDOZ01000002">
    <property type="protein sequence ID" value="RXZ61113.1"/>
    <property type="molecule type" value="Genomic_DNA"/>
</dbReference>
<comment type="caution">
    <text evidence="2">The sequence shown here is derived from an EMBL/GenBank/DDBJ whole genome shotgun (WGS) entry which is preliminary data.</text>
</comment>
<evidence type="ECO:0000313" key="2">
    <source>
        <dbReference type="EMBL" id="RXZ61113.1"/>
    </source>
</evidence>
<organism evidence="2 3">
    <name type="scientific">Candidatus Borkfalkia ceftriaxoniphila</name>
    <dbReference type="NCBI Taxonomy" id="2508949"/>
    <lineage>
        <taxon>Bacteria</taxon>
        <taxon>Bacillati</taxon>
        <taxon>Bacillota</taxon>
        <taxon>Clostridia</taxon>
        <taxon>Christensenellales</taxon>
        <taxon>Christensenellaceae</taxon>
        <taxon>Candidatus Borkfalkia</taxon>
    </lineage>
</organism>
<dbReference type="AlphaFoldDB" id="A0A4Q2KCK0"/>
<reference evidence="2 3" key="1">
    <citation type="journal article" date="2019" name="Gut">
        <title>Antibiotics-induced monodominance of a novel gut bacterial order.</title>
        <authorList>
            <person name="Hildebrand F."/>
            <person name="Moitinho-Silva L."/>
            <person name="Blasche S."/>
            <person name="Jahn M.T."/>
            <person name="Gossmann T.I."/>
            <person name="Heuerta-Cepas J."/>
            <person name="Hercog R."/>
            <person name="Luetge M."/>
            <person name="Bahram M."/>
            <person name="Pryszlak A."/>
            <person name="Alves R.J."/>
            <person name="Waszak S.M."/>
            <person name="Zhu A."/>
            <person name="Ye L."/>
            <person name="Costea P.I."/>
            <person name="Aalvink S."/>
            <person name="Belzer C."/>
            <person name="Forslund S.K."/>
            <person name="Sunagawa S."/>
            <person name="Hentschel U."/>
            <person name="Merten C."/>
            <person name="Patil K.R."/>
            <person name="Benes V."/>
            <person name="Bork P."/>
        </authorList>
    </citation>
    <scope>NUCLEOTIDE SEQUENCE [LARGE SCALE GENOMIC DNA]</scope>
    <source>
        <strain evidence="2 3">HDS1380</strain>
    </source>
</reference>
<dbReference type="Proteomes" id="UP000291269">
    <property type="component" value="Unassembled WGS sequence"/>
</dbReference>
<dbReference type="OrthoDB" id="2220137at2"/>
<dbReference type="PROSITE" id="PS51257">
    <property type="entry name" value="PROKAR_LIPOPROTEIN"/>
    <property type="match status" value="1"/>
</dbReference>
<dbReference type="InterPro" id="IPR026906">
    <property type="entry name" value="LRR_5"/>
</dbReference>
<dbReference type="Pfam" id="PF13306">
    <property type="entry name" value="LRR_5"/>
    <property type="match status" value="2"/>
</dbReference>
<gene>
    <name evidence="2" type="ORF">ESZ91_01650</name>
</gene>
<name>A0A4Q2KCK0_9FIRM</name>
<evidence type="ECO:0000256" key="1">
    <source>
        <dbReference type="SAM" id="SignalP"/>
    </source>
</evidence>
<evidence type="ECO:0000313" key="3">
    <source>
        <dbReference type="Proteomes" id="UP000291269"/>
    </source>
</evidence>
<protein>
    <submittedName>
        <fullName evidence="2">Leucine-rich repeat domain-containing protein</fullName>
    </submittedName>
</protein>
<dbReference type="SUPFAM" id="SSF52058">
    <property type="entry name" value="L domain-like"/>
    <property type="match status" value="1"/>
</dbReference>
<accession>A0A4Q2KCK0</accession>
<dbReference type="PANTHER" id="PTHR45661">
    <property type="entry name" value="SURFACE ANTIGEN"/>
    <property type="match status" value="1"/>
</dbReference>
<dbReference type="PANTHER" id="PTHR45661:SF3">
    <property type="entry name" value="IG-LIKE DOMAIN-CONTAINING PROTEIN"/>
    <property type="match status" value="1"/>
</dbReference>
<dbReference type="InterPro" id="IPR053139">
    <property type="entry name" value="Surface_bspA-like"/>
</dbReference>
<feature type="signal peptide" evidence="1">
    <location>
        <begin position="1"/>
        <end position="22"/>
    </location>
</feature>
<keyword evidence="3" id="KW-1185">Reference proteome</keyword>
<dbReference type="RefSeq" id="WP_129223470.1">
    <property type="nucleotide sequence ID" value="NZ_SDOZ01000002.1"/>
</dbReference>
<dbReference type="Gene3D" id="3.80.10.10">
    <property type="entry name" value="Ribonuclease Inhibitor"/>
    <property type="match status" value="2"/>
</dbReference>